<feature type="compositionally biased region" description="Basic and acidic residues" evidence="11">
    <location>
        <begin position="114"/>
        <end position="138"/>
    </location>
</feature>
<dbReference type="RefSeq" id="WP_126793440.1">
    <property type="nucleotide sequence ID" value="NZ_PIPI01000006.1"/>
</dbReference>
<dbReference type="InterPro" id="IPR012823">
    <property type="entry name" value="Flagell_FliJ"/>
</dbReference>
<dbReference type="InterPro" id="IPR052570">
    <property type="entry name" value="FliJ"/>
</dbReference>
<proteinExistence type="inferred from homology"/>
<dbReference type="OrthoDB" id="6465096at2"/>
<evidence type="ECO:0000256" key="5">
    <source>
        <dbReference type="ARBA" id="ARBA00022475"/>
    </source>
</evidence>
<protein>
    <recommendedName>
        <fullName evidence="3">Flagellar FliJ protein</fullName>
    </recommendedName>
</protein>
<dbReference type="Pfam" id="PF02050">
    <property type="entry name" value="FliJ"/>
    <property type="match status" value="1"/>
</dbReference>
<dbReference type="InterPro" id="IPR018006">
    <property type="entry name" value="Flag_FliJ_proteobac"/>
</dbReference>
<keyword evidence="9" id="KW-0472">Membrane</keyword>
<evidence type="ECO:0000256" key="4">
    <source>
        <dbReference type="ARBA" id="ARBA00022448"/>
    </source>
</evidence>
<sequence>MTSAALEILTDLAREARDKAGQLLASDRRNQHQIEQQQELLLNYRAEYAQQLQDLMMAGIDPVTLQNYRQFLMSLDDSILQASRALHQQTQKVKQSQNQWQQEQKKLSSFTTLNDRRAAAERVKENRKEQRLNDEFASQRHGRSTGLSLVKPENKD</sequence>
<keyword evidence="10" id="KW-1006">Bacterial flagellum protein export</keyword>
<evidence type="ECO:0000256" key="9">
    <source>
        <dbReference type="ARBA" id="ARBA00023136"/>
    </source>
</evidence>
<dbReference type="GO" id="GO:0005886">
    <property type="term" value="C:plasma membrane"/>
    <property type="evidence" value="ECO:0007669"/>
    <property type="project" value="UniProtKB-SubCell"/>
</dbReference>
<evidence type="ECO:0000256" key="2">
    <source>
        <dbReference type="ARBA" id="ARBA00010004"/>
    </source>
</evidence>
<evidence type="ECO:0000256" key="10">
    <source>
        <dbReference type="ARBA" id="ARBA00023225"/>
    </source>
</evidence>
<organism evidence="12 13">
    <name type="scientific">Aliidiomarina haloalkalitolerans</name>
    <dbReference type="NCBI Taxonomy" id="859059"/>
    <lineage>
        <taxon>Bacteria</taxon>
        <taxon>Pseudomonadati</taxon>
        <taxon>Pseudomonadota</taxon>
        <taxon>Gammaproteobacteria</taxon>
        <taxon>Alteromonadales</taxon>
        <taxon>Idiomarinaceae</taxon>
        <taxon>Aliidiomarina</taxon>
    </lineage>
</organism>
<dbReference type="PRINTS" id="PR01004">
    <property type="entry name" value="FLGFLIJ"/>
</dbReference>
<evidence type="ECO:0000256" key="7">
    <source>
        <dbReference type="ARBA" id="ARBA00022795"/>
    </source>
</evidence>
<evidence type="ECO:0000256" key="3">
    <source>
        <dbReference type="ARBA" id="ARBA00020392"/>
    </source>
</evidence>
<feature type="region of interest" description="Disordered" evidence="11">
    <location>
        <begin position="93"/>
        <end position="156"/>
    </location>
</feature>
<keyword evidence="12" id="KW-0969">Cilium</keyword>
<keyword evidence="13" id="KW-1185">Reference proteome</keyword>
<evidence type="ECO:0000256" key="11">
    <source>
        <dbReference type="SAM" id="MobiDB-lite"/>
    </source>
</evidence>
<dbReference type="AlphaFoldDB" id="A0A432VSA0"/>
<dbReference type="GO" id="GO:0006935">
    <property type="term" value="P:chemotaxis"/>
    <property type="evidence" value="ECO:0007669"/>
    <property type="project" value="UniProtKB-KW"/>
</dbReference>
<dbReference type="PIRSF" id="PIRSF019404">
    <property type="entry name" value="FliJ"/>
    <property type="match status" value="1"/>
</dbReference>
<dbReference type="PANTHER" id="PTHR38786:SF1">
    <property type="entry name" value="FLAGELLAR FLIJ PROTEIN"/>
    <property type="match status" value="1"/>
</dbReference>
<comment type="caution">
    <text evidence="12">The sequence shown here is derived from an EMBL/GenBank/DDBJ whole genome shotgun (WGS) entry which is preliminary data.</text>
</comment>
<dbReference type="GO" id="GO:0009288">
    <property type="term" value="C:bacterial-type flagellum"/>
    <property type="evidence" value="ECO:0007669"/>
    <property type="project" value="InterPro"/>
</dbReference>
<keyword evidence="8" id="KW-0653">Protein transport</keyword>
<dbReference type="NCBIfam" id="TIGR02473">
    <property type="entry name" value="flagell_FliJ"/>
    <property type="match status" value="1"/>
</dbReference>
<dbReference type="EMBL" id="PIPI01000006">
    <property type="protein sequence ID" value="RUO19235.1"/>
    <property type="molecule type" value="Genomic_DNA"/>
</dbReference>
<comment type="subcellular location">
    <subcellularLocation>
        <location evidence="1">Cell membrane</location>
        <topology evidence="1">Peripheral membrane protein</topology>
        <orientation evidence="1">Cytoplasmic side</orientation>
    </subcellularLocation>
</comment>
<dbReference type="GO" id="GO:0003774">
    <property type="term" value="F:cytoskeletal motor activity"/>
    <property type="evidence" value="ECO:0007669"/>
    <property type="project" value="InterPro"/>
</dbReference>
<dbReference type="GO" id="GO:0044781">
    <property type="term" value="P:bacterial-type flagellum organization"/>
    <property type="evidence" value="ECO:0007669"/>
    <property type="project" value="UniProtKB-KW"/>
</dbReference>
<keyword evidence="7" id="KW-1005">Bacterial flagellum biogenesis</keyword>
<comment type="similarity">
    <text evidence="2">Belongs to the FliJ family.</text>
</comment>
<dbReference type="InterPro" id="IPR053716">
    <property type="entry name" value="Flag_assembly_chemotaxis_eff"/>
</dbReference>
<keyword evidence="12" id="KW-0966">Cell projection</keyword>
<dbReference type="GO" id="GO:0071973">
    <property type="term" value="P:bacterial-type flagellum-dependent cell motility"/>
    <property type="evidence" value="ECO:0007669"/>
    <property type="project" value="InterPro"/>
</dbReference>
<evidence type="ECO:0000313" key="13">
    <source>
        <dbReference type="Proteomes" id="UP000288212"/>
    </source>
</evidence>
<feature type="compositionally biased region" description="Low complexity" evidence="11">
    <location>
        <begin position="93"/>
        <end position="102"/>
    </location>
</feature>
<evidence type="ECO:0000256" key="1">
    <source>
        <dbReference type="ARBA" id="ARBA00004413"/>
    </source>
</evidence>
<keyword evidence="12" id="KW-0282">Flagellum</keyword>
<dbReference type="Proteomes" id="UP000288212">
    <property type="component" value="Unassembled WGS sequence"/>
</dbReference>
<name>A0A432VSA0_9GAMM</name>
<dbReference type="GO" id="GO:0015031">
    <property type="term" value="P:protein transport"/>
    <property type="evidence" value="ECO:0007669"/>
    <property type="project" value="UniProtKB-KW"/>
</dbReference>
<dbReference type="Gene3D" id="1.10.287.1700">
    <property type="match status" value="1"/>
</dbReference>
<evidence type="ECO:0000256" key="6">
    <source>
        <dbReference type="ARBA" id="ARBA00022500"/>
    </source>
</evidence>
<keyword evidence="4" id="KW-0813">Transport</keyword>
<reference evidence="12 13" key="1">
    <citation type="journal article" date="2011" name="Front. Microbiol.">
        <title>Genomic signatures of strain selection and enhancement in Bacillus atrophaeus var. globigii, a historical biowarfare simulant.</title>
        <authorList>
            <person name="Gibbons H.S."/>
            <person name="Broomall S.M."/>
            <person name="McNew L.A."/>
            <person name="Daligault H."/>
            <person name="Chapman C."/>
            <person name="Bruce D."/>
            <person name="Karavis M."/>
            <person name="Krepps M."/>
            <person name="McGregor P.A."/>
            <person name="Hong C."/>
            <person name="Park K.H."/>
            <person name="Akmal A."/>
            <person name="Feldman A."/>
            <person name="Lin J.S."/>
            <person name="Chang W.E."/>
            <person name="Higgs B.W."/>
            <person name="Demirev P."/>
            <person name="Lindquist J."/>
            <person name="Liem A."/>
            <person name="Fochler E."/>
            <person name="Read T.D."/>
            <person name="Tapia R."/>
            <person name="Johnson S."/>
            <person name="Bishop-Lilly K.A."/>
            <person name="Detter C."/>
            <person name="Han C."/>
            <person name="Sozhamannan S."/>
            <person name="Rosenzweig C.N."/>
            <person name="Skowronski E.W."/>
        </authorList>
    </citation>
    <scope>NUCLEOTIDE SEQUENCE [LARGE SCALE GENOMIC DNA]</scope>
    <source>
        <strain evidence="12 13">AK5</strain>
    </source>
</reference>
<accession>A0A432VSA0</accession>
<gene>
    <name evidence="12" type="primary">fliJ</name>
    <name evidence="12" type="ORF">CWE06_09385</name>
</gene>
<keyword evidence="6" id="KW-0145">Chemotaxis</keyword>
<dbReference type="PANTHER" id="PTHR38786">
    <property type="entry name" value="FLAGELLAR FLIJ PROTEIN"/>
    <property type="match status" value="1"/>
</dbReference>
<evidence type="ECO:0000256" key="8">
    <source>
        <dbReference type="ARBA" id="ARBA00022927"/>
    </source>
</evidence>
<keyword evidence="5" id="KW-1003">Cell membrane</keyword>
<evidence type="ECO:0000313" key="12">
    <source>
        <dbReference type="EMBL" id="RUO19235.1"/>
    </source>
</evidence>